<dbReference type="EMBL" id="QMFY01000020">
    <property type="protein sequence ID" value="RAV98205.1"/>
    <property type="molecule type" value="Genomic_DNA"/>
</dbReference>
<feature type="chain" id="PRO_5016951851" evidence="6">
    <location>
        <begin position="21"/>
        <end position="635"/>
    </location>
</feature>
<keyword evidence="5" id="KW-0998">Cell outer membrane</keyword>
<evidence type="ECO:0000256" key="1">
    <source>
        <dbReference type="ARBA" id="ARBA00004442"/>
    </source>
</evidence>
<evidence type="ECO:0000259" key="7">
    <source>
        <dbReference type="Pfam" id="PF07980"/>
    </source>
</evidence>
<dbReference type="OrthoDB" id="5694214at2"/>
<dbReference type="InterPro" id="IPR012944">
    <property type="entry name" value="SusD_RagB_dom"/>
</dbReference>
<evidence type="ECO:0000256" key="5">
    <source>
        <dbReference type="ARBA" id="ARBA00023237"/>
    </source>
</evidence>
<feature type="domain" description="SusD-like N-terminal" evidence="8">
    <location>
        <begin position="101"/>
        <end position="227"/>
    </location>
</feature>
<evidence type="ECO:0000313" key="9">
    <source>
        <dbReference type="EMBL" id="RAV98205.1"/>
    </source>
</evidence>
<evidence type="ECO:0000256" key="2">
    <source>
        <dbReference type="ARBA" id="ARBA00006275"/>
    </source>
</evidence>
<keyword evidence="10" id="KW-1185">Reference proteome</keyword>
<evidence type="ECO:0000313" key="10">
    <source>
        <dbReference type="Proteomes" id="UP000251889"/>
    </source>
</evidence>
<dbReference type="Pfam" id="PF07980">
    <property type="entry name" value="SusD_RagB"/>
    <property type="match status" value="1"/>
</dbReference>
<feature type="signal peptide" evidence="6">
    <location>
        <begin position="1"/>
        <end position="20"/>
    </location>
</feature>
<dbReference type="Gene3D" id="1.25.40.390">
    <property type="match status" value="1"/>
</dbReference>
<protein>
    <submittedName>
        <fullName evidence="9">RagB/SusD family nutrient uptake outer membrane protein</fullName>
    </submittedName>
</protein>
<accession>A0A364XWS3</accession>
<dbReference type="SUPFAM" id="SSF48452">
    <property type="entry name" value="TPR-like"/>
    <property type="match status" value="1"/>
</dbReference>
<proteinExistence type="inferred from homology"/>
<dbReference type="Proteomes" id="UP000251889">
    <property type="component" value="Unassembled WGS sequence"/>
</dbReference>
<evidence type="ECO:0000256" key="6">
    <source>
        <dbReference type="SAM" id="SignalP"/>
    </source>
</evidence>
<gene>
    <name evidence="9" type="ORF">DQQ10_24685</name>
</gene>
<reference evidence="9 10" key="1">
    <citation type="submission" date="2018-06" db="EMBL/GenBank/DDBJ databases">
        <title>Chryseolinea flavus sp. nov., a member of the phylum Bacteroidetes isolated from soil.</title>
        <authorList>
            <person name="Li Y."/>
            <person name="Wang J."/>
        </authorList>
    </citation>
    <scope>NUCLEOTIDE SEQUENCE [LARGE SCALE GENOMIC DNA]</scope>
    <source>
        <strain evidence="9 10">SDU1-6</strain>
    </source>
</reference>
<dbReference type="InterPro" id="IPR011990">
    <property type="entry name" value="TPR-like_helical_dom_sf"/>
</dbReference>
<name>A0A364XWS3_9BACT</name>
<feature type="domain" description="RagB/SusD" evidence="7">
    <location>
        <begin position="324"/>
        <end position="622"/>
    </location>
</feature>
<organism evidence="9 10">
    <name type="scientific">Pseudochryseolinea flava</name>
    <dbReference type="NCBI Taxonomy" id="2059302"/>
    <lineage>
        <taxon>Bacteria</taxon>
        <taxon>Pseudomonadati</taxon>
        <taxon>Bacteroidota</taxon>
        <taxon>Cytophagia</taxon>
        <taxon>Cytophagales</taxon>
        <taxon>Fulvivirgaceae</taxon>
        <taxon>Pseudochryseolinea</taxon>
    </lineage>
</organism>
<evidence type="ECO:0000256" key="4">
    <source>
        <dbReference type="ARBA" id="ARBA00023136"/>
    </source>
</evidence>
<dbReference type="RefSeq" id="WP_112749617.1">
    <property type="nucleotide sequence ID" value="NZ_QMFY01000020.1"/>
</dbReference>
<dbReference type="AlphaFoldDB" id="A0A364XWS3"/>
<keyword evidence="3 6" id="KW-0732">Signal</keyword>
<sequence>MKNIKILFLVLLAFSSTRCSDVLDLKPLDRITAEDLFSDPEGTKLYMANLYYQLPMEDFTYSPKQGFNYNVQDPNNGGFVGAMLTDEALHSERGDFINNEDLRWWDSQDGKDQGYRVIRDINLLFEVIPTLNISESERDAYLGEASFLRAFCYFTLAKRYGGVPLITVAQQFDGDVEALKVPRSTEVDTWNFVLAECDVAIDKLSEDFDARRASKWSAYALKCRVALHAASIAKFGNTAPLSGIAVDQRLVGLDASLAEGYYQQAIDAAEAIMESGLFSLFRGTPANAEEATENYRAMFGDPNQTVGTEAILIKGRTLVGTDYGHNYDIWYQPAQVANGWPHPGRMNPTLDLVDKFEYYDNPGEDGTIVTTTDGQVGDYNGYNSSKEYRKFDSPLDIFEGKDARLAATVVLPGSTWKDKTIIIQAGYVAPNGVATLLSKANINVSGTVYHTYGGATPNLYSGFDPYGGNNTKTGFSFKKFMSTNPVLPQWNSSTTDWLEFRYAEVLLNYAEAVVESGLGDMATAEAALNATRRRAAHTTDIPLTVENVQRERAVELAFENKRFWDLMRRREYHVDFNNRPKYALLPVLDLRESPPKYIFIRVAAPNFNPQTFQPKDYYRPVQGIGENGLVQNPQY</sequence>
<dbReference type="Pfam" id="PF14322">
    <property type="entry name" value="SusD-like_3"/>
    <property type="match status" value="1"/>
</dbReference>
<comment type="caution">
    <text evidence="9">The sequence shown here is derived from an EMBL/GenBank/DDBJ whole genome shotgun (WGS) entry which is preliminary data.</text>
</comment>
<comment type="subcellular location">
    <subcellularLocation>
        <location evidence="1">Cell outer membrane</location>
    </subcellularLocation>
</comment>
<comment type="similarity">
    <text evidence="2">Belongs to the SusD family.</text>
</comment>
<evidence type="ECO:0000256" key="3">
    <source>
        <dbReference type="ARBA" id="ARBA00022729"/>
    </source>
</evidence>
<dbReference type="InterPro" id="IPR033985">
    <property type="entry name" value="SusD-like_N"/>
</dbReference>
<evidence type="ECO:0000259" key="8">
    <source>
        <dbReference type="Pfam" id="PF14322"/>
    </source>
</evidence>
<dbReference type="GO" id="GO:0009279">
    <property type="term" value="C:cell outer membrane"/>
    <property type="evidence" value="ECO:0007669"/>
    <property type="project" value="UniProtKB-SubCell"/>
</dbReference>
<keyword evidence="4" id="KW-0472">Membrane</keyword>